<reference evidence="1" key="2">
    <citation type="submission" date="2020-03" db="EMBL/GenBank/DDBJ databases">
        <title>Flavobacteriaceae bacterium strain TP-CH-4, a member of the family Flavobacteriaceae isolated from a deep-sea seamount.</title>
        <authorList>
            <person name="Zhang D.-C."/>
        </authorList>
    </citation>
    <scope>NUCLEOTIDE SEQUENCE</scope>
    <source>
        <strain evidence="1">TP-CH-4</strain>
    </source>
</reference>
<evidence type="ECO:0000313" key="2">
    <source>
        <dbReference type="Proteomes" id="UP000707206"/>
    </source>
</evidence>
<dbReference type="RefSeq" id="WP_152574928.1">
    <property type="nucleotide sequence ID" value="NZ_VIKU02000004.1"/>
</dbReference>
<keyword evidence="2" id="KW-1185">Reference proteome</keyword>
<dbReference type="Proteomes" id="UP000707206">
    <property type="component" value="Unassembled WGS sequence"/>
</dbReference>
<evidence type="ECO:0000313" key="1">
    <source>
        <dbReference type="EMBL" id="NHF60421.1"/>
    </source>
</evidence>
<organism evidence="1 2">
    <name type="scientific">Pelagihabitans pacificus</name>
    <dbReference type="NCBI Taxonomy" id="2696054"/>
    <lineage>
        <taxon>Bacteria</taxon>
        <taxon>Pseudomonadati</taxon>
        <taxon>Bacteroidota</taxon>
        <taxon>Flavobacteriia</taxon>
        <taxon>Flavobacteriales</taxon>
        <taxon>Flavobacteriaceae</taxon>
        <taxon>Pelagihabitans</taxon>
    </lineage>
</organism>
<dbReference type="AlphaFoldDB" id="A0A967EBL1"/>
<dbReference type="EMBL" id="VIKU02000004">
    <property type="protein sequence ID" value="NHF60421.1"/>
    <property type="molecule type" value="Genomic_DNA"/>
</dbReference>
<name>A0A967EBL1_9FLAO</name>
<reference evidence="1" key="1">
    <citation type="submission" date="2019-07" db="EMBL/GenBank/DDBJ databases">
        <authorList>
            <person name="De-Chao Zhang Q."/>
        </authorList>
    </citation>
    <scope>NUCLEOTIDE SEQUENCE</scope>
    <source>
        <strain evidence="1">TP-CH-4</strain>
    </source>
</reference>
<protein>
    <submittedName>
        <fullName evidence="1">Uncharacterized protein</fullName>
    </submittedName>
</protein>
<gene>
    <name evidence="1" type="ORF">FK220_013790</name>
</gene>
<comment type="caution">
    <text evidence="1">The sequence shown here is derived from an EMBL/GenBank/DDBJ whole genome shotgun (WGS) entry which is preliminary data.</text>
</comment>
<proteinExistence type="predicted"/>
<sequence length="489" mass="58102">MKETSALIEMLTKEERKEFILHLKRKNRRSDTKNILLFKLLAAGQTEALDVKVYDKPARNAYHALSKRLRDCLIDFIAAKSFSNETSEEQELLKLLLAARILFERKQYKIAFKTLEKAEKNAHRIDAYSILNEIYHTKIQYAHLNANWNLSDVMAASEANSKLFQKDFQLNITYASIKRDLKNDEDKAINEIIKDAFSEFRIEIDETLTYKSLFQLMEITSTVAKLQTDYHTISPYMKEMYQIIRKKGTLGDKHRYYHIKILNLMAIASFRNKQFEEANDFALQMEKEMIKGPQTYYNRFLEQLTIIQALNLNYTEQPDEALSLLQEFPGDSLDIKLVQLMCLFQQERFKEAYTQFLELHHSDDWYEKKKGWQWVLKKNLIEILLLIEIDKLDLVLLRIQRFKRRFPKKLRDQGEERVLIFLDFVGRYYENPMIVSTAAFRAKVENAFEWLAPEQEDIFVMSFYAWLKAKMEGKNLYRTTLELVRRTVD</sequence>
<accession>A0A967EBL1</accession>